<dbReference type="Proteomes" id="UP000051020">
    <property type="component" value="Unassembled WGS sequence"/>
</dbReference>
<sequence>MKKIRDERLILQNFKNIRTTLLVENSVILLLLLWQDWQKSDLLHAFTYDNPLFLVLMIAVFTMIVLSLNVSTPIEDKPKRSWRYLGVSALIELVGFSVGFYLLTAGHHPFISLLAGVVLTAITSGIMLYSNHLRSRDEQ</sequence>
<name>A0A837RB85_LACPE</name>
<keyword evidence="1" id="KW-0472">Membrane</keyword>
<gene>
    <name evidence="2" type="ORF">FD24_GL003117</name>
</gene>
<feature type="transmembrane region" description="Helical" evidence="1">
    <location>
        <begin position="21"/>
        <end position="37"/>
    </location>
</feature>
<dbReference type="GeneID" id="49392610"/>
<evidence type="ECO:0000313" key="2">
    <source>
        <dbReference type="EMBL" id="KRK25619.1"/>
    </source>
</evidence>
<keyword evidence="1" id="KW-0812">Transmembrane</keyword>
<proteinExistence type="predicted"/>
<dbReference type="EMBL" id="AZCU01000007">
    <property type="protein sequence ID" value="KRK25619.1"/>
    <property type="molecule type" value="Genomic_DNA"/>
</dbReference>
<dbReference type="RefSeq" id="WP_050337901.1">
    <property type="nucleotide sequence ID" value="NZ_AZCU01000007.1"/>
</dbReference>
<dbReference type="AlphaFoldDB" id="A0A837RB85"/>
<protein>
    <submittedName>
        <fullName evidence="2">Integral membrane protein</fullName>
    </submittedName>
</protein>
<feature type="transmembrane region" description="Helical" evidence="1">
    <location>
        <begin position="110"/>
        <end position="129"/>
    </location>
</feature>
<feature type="transmembrane region" description="Helical" evidence="1">
    <location>
        <begin position="52"/>
        <end position="70"/>
    </location>
</feature>
<evidence type="ECO:0000256" key="1">
    <source>
        <dbReference type="SAM" id="Phobius"/>
    </source>
</evidence>
<feature type="transmembrane region" description="Helical" evidence="1">
    <location>
        <begin position="82"/>
        <end position="104"/>
    </location>
</feature>
<accession>A0A837RB85</accession>
<comment type="caution">
    <text evidence="2">The sequence shown here is derived from an EMBL/GenBank/DDBJ whole genome shotgun (WGS) entry which is preliminary data.</text>
</comment>
<keyword evidence="1" id="KW-1133">Transmembrane helix</keyword>
<organism evidence="2 3">
    <name type="scientific">Lactiplantibacillus pentosus DSM 20314</name>
    <dbReference type="NCBI Taxonomy" id="1423791"/>
    <lineage>
        <taxon>Bacteria</taxon>
        <taxon>Bacillati</taxon>
        <taxon>Bacillota</taxon>
        <taxon>Bacilli</taxon>
        <taxon>Lactobacillales</taxon>
        <taxon>Lactobacillaceae</taxon>
        <taxon>Lactiplantibacillus</taxon>
    </lineage>
</organism>
<evidence type="ECO:0000313" key="3">
    <source>
        <dbReference type="Proteomes" id="UP000051020"/>
    </source>
</evidence>
<reference evidence="2 3" key="1">
    <citation type="journal article" date="2015" name="Genome Announc.">
        <title>Expanding the biotechnology potential of lactobacilli through comparative genomics of 213 strains and associated genera.</title>
        <authorList>
            <person name="Sun Z."/>
            <person name="Harris H.M."/>
            <person name="McCann A."/>
            <person name="Guo C."/>
            <person name="Argimon S."/>
            <person name="Zhang W."/>
            <person name="Yang X."/>
            <person name="Jeffery I.B."/>
            <person name="Cooney J.C."/>
            <person name="Kagawa T.F."/>
            <person name="Liu W."/>
            <person name="Song Y."/>
            <person name="Salvetti E."/>
            <person name="Wrobel A."/>
            <person name="Rasinkangas P."/>
            <person name="Parkhill J."/>
            <person name="Rea M.C."/>
            <person name="O'Sullivan O."/>
            <person name="Ritari J."/>
            <person name="Douillard F.P."/>
            <person name="Paul Ross R."/>
            <person name="Yang R."/>
            <person name="Briner A.E."/>
            <person name="Felis G.E."/>
            <person name="de Vos W.M."/>
            <person name="Barrangou R."/>
            <person name="Klaenhammer T.R."/>
            <person name="Caufield P.W."/>
            <person name="Cui Y."/>
            <person name="Zhang H."/>
            <person name="O'Toole P.W."/>
        </authorList>
    </citation>
    <scope>NUCLEOTIDE SEQUENCE [LARGE SCALE GENOMIC DNA]</scope>
    <source>
        <strain evidence="2 3">DSM 20314</strain>
    </source>
</reference>